<evidence type="ECO:0008006" key="4">
    <source>
        <dbReference type="Google" id="ProtNLM"/>
    </source>
</evidence>
<name>A0A1D3TK09_PLAOA</name>
<feature type="coiled-coil region" evidence="1">
    <location>
        <begin position="526"/>
        <end position="553"/>
    </location>
</feature>
<dbReference type="VEuPathDB" id="PlasmoDB:PocGH01_12010300"/>
<keyword evidence="1" id="KW-0175">Coiled coil</keyword>
<keyword evidence="3" id="KW-1185">Reference proteome</keyword>
<evidence type="ECO:0000313" key="2">
    <source>
        <dbReference type="EMBL" id="SCP05246.1"/>
    </source>
</evidence>
<dbReference type="VEuPathDB" id="PlasmoDB:POWCR01_120005500"/>
<dbReference type="OrthoDB" id="384364at2759"/>
<reference evidence="2 3" key="1">
    <citation type="submission" date="2016-06" db="EMBL/GenBank/DDBJ databases">
        <authorList>
            <consortium name="Pathogen Informatics"/>
        </authorList>
    </citation>
    <scope>NUCLEOTIDE SEQUENCE [LARGE SCALE GENOMIC DNA]</scope>
    <source>
        <strain evidence="2">PocGH01</strain>
    </source>
</reference>
<sequence>MIIFFFLNYFIVNKIVNSLYFGISPHMNIRNVSLRYNEVKCNKVKWGRNLSEVWYSSDDKIVNDKGLNIRDVQHKINSGEIRIGTECYDKEKFNDLRHLFTKLIDELCFSKYGDDLNIEKKLYISTNILLKGMHEHILKDLQSSIHVAREHIKKYFKKPSTYNQQQLDLIAGLDIIINLNNEGNLIFNSKKINQFLSMTKFDLDILQNGEYSSYDSNFLIKNNELILMNHSDNLSKIEEDIQKHLHSALHRFPLKYYREANAFAVMFQNNAMLILEENLHYNFYDRYVEQMEKSDDNVKINIQPVDDLLSDMISILDHTIDYNVHTFFVKLNKVLNGDLKSFIGFFLYLFGIEKMRNSELLKSIEYENDNINDNQMLSNAYESLVIEKNDIDISELKFNIFIKDKFHFNVNNKHIRSLEKKIYDAFQSKHLMDAFNLIAYQILIKRIVKDYISFVNLLKRNSYRYQPFFKKVIDLFGVRKDEHILIIPRKKYDKLVKEYIKIKENSNFHFNILGGNQSLTTTVTRIKRELNKMKILNKLLLALNEEMDKLKDTSLLTQGEKERNKKSIIFYSHVIKEFKEEWFY</sequence>
<protein>
    <recommendedName>
        <fullName evidence="4">Fam-f protein</fullName>
    </recommendedName>
</protein>
<dbReference type="Proteomes" id="UP000242942">
    <property type="component" value="Chromosome 12"/>
</dbReference>
<accession>A0A1D3TK09</accession>
<evidence type="ECO:0000313" key="3">
    <source>
        <dbReference type="Proteomes" id="UP000242942"/>
    </source>
</evidence>
<dbReference type="AlphaFoldDB" id="A0A1D3TK09"/>
<organism evidence="2 3">
    <name type="scientific">Plasmodium ovale</name>
    <name type="common">malaria parasite P. ovale</name>
    <dbReference type="NCBI Taxonomy" id="36330"/>
    <lineage>
        <taxon>Eukaryota</taxon>
        <taxon>Sar</taxon>
        <taxon>Alveolata</taxon>
        <taxon>Apicomplexa</taxon>
        <taxon>Aconoidasida</taxon>
        <taxon>Haemosporida</taxon>
        <taxon>Plasmodiidae</taxon>
        <taxon>Plasmodium</taxon>
        <taxon>Plasmodium (Plasmodium)</taxon>
    </lineage>
</organism>
<proteinExistence type="predicted"/>
<dbReference type="EMBL" id="LT594593">
    <property type="protein sequence ID" value="SCP05246.1"/>
    <property type="molecule type" value="Genomic_DNA"/>
</dbReference>
<evidence type="ECO:0000256" key="1">
    <source>
        <dbReference type="SAM" id="Coils"/>
    </source>
</evidence>
<gene>
    <name evidence="2" type="primary">PocGH01_12010300</name>
    <name evidence="2" type="ORF">POCGH01_12010300</name>
</gene>